<sequence>MKDTTLRALYLWLALIIIAQPLISYKDYLLEMLVKENTAYITEKAAPEGMVTPSLRQELITNLTKVGFTHSQISITYSNAVANRKQRLDVTVKADRPPMFLYNFSSLEQPKYYYAHSYTMSEYLD</sequence>
<organism evidence="1 2">
    <name type="scientific">Paenibacillus lutrae</name>
    <dbReference type="NCBI Taxonomy" id="2078573"/>
    <lineage>
        <taxon>Bacteria</taxon>
        <taxon>Bacillati</taxon>
        <taxon>Bacillota</taxon>
        <taxon>Bacilli</taxon>
        <taxon>Bacillales</taxon>
        <taxon>Paenibacillaceae</taxon>
        <taxon>Paenibacillus</taxon>
    </lineage>
</organism>
<dbReference type="EMBL" id="RHLK01000018">
    <property type="protein sequence ID" value="MVP02125.1"/>
    <property type="molecule type" value="Genomic_DNA"/>
</dbReference>
<reference evidence="1 2" key="1">
    <citation type="journal article" date="2019" name="Microorganisms">
        <title>Paenibacillus lutrae sp. nov., A Chitinolytic Species Isolated from A River Otter in Castril Natural Park, Granada, Spain.</title>
        <authorList>
            <person name="Rodriguez M."/>
            <person name="Reina J.C."/>
            <person name="Bejar V."/>
            <person name="Llamas I."/>
        </authorList>
    </citation>
    <scope>NUCLEOTIDE SEQUENCE [LARGE SCALE GENOMIC DNA]</scope>
    <source>
        <strain evidence="1 2">N10</strain>
    </source>
</reference>
<name>A0A7X3K1H6_9BACL</name>
<protein>
    <submittedName>
        <fullName evidence="1">Uncharacterized protein</fullName>
    </submittedName>
</protein>
<dbReference type="OrthoDB" id="2610534at2"/>
<dbReference type="Proteomes" id="UP000490800">
    <property type="component" value="Unassembled WGS sequence"/>
</dbReference>
<gene>
    <name evidence="1" type="ORF">EDM21_21835</name>
</gene>
<keyword evidence="2" id="KW-1185">Reference proteome</keyword>
<proteinExistence type="predicted"/>
<dbReference type="AlphaFoldDB" id="A0A7X3K1H6"/>
<dbReference type="RefSeq" id="WP_157338552.1">
    <property type="nucleotide sequence ID" value="NZ_RHLK01000018.1"/>
</dbReference>
<evidence type="ECO:0000313" key="2">
    <source>
        <dbReference type="Proteomes" id="UP000490800"/>
    </source>
</evidence>
<accession>A0A7X3K1H6</accession>
<comment type="caution">
    <text evidence="1">The sequence shown here is derived from an EMBL/GenBank/DDBJ whole genome shotgun (WGS) entry which is preliminary data.</text>
</comment>
<evidence type="ECO:0000313" key="1">
    <source>
        <dbReference type="EMBL" id="MVP02125.1"/>
    </source>
</evidence>